<dbReference type="RefSeq" id="WP_232367003.1">
    <property type="nucleotide sequence ID" value="NZ_FWXY01000002.1"/>
</dbReference>
<dbReference type="InterPro" id="IPR007016">
    <property type="entry name" value="O-antigen_ligase-rel_domated"/>
</dbReference>
<feature type="transmembrane region" description="Helical" evidence="6">
    <location>
        <begin position="387"/>
        <end position="410"/>
    </location>
</feature>
<dbReference type="PANTHER" id="PTHR37422">
    <property type="entry name" value="TEICHURONIC ACID BIOSYNTHESIS PROTEIN TUAE"/>
    <property type="match status" value="1"/>
</dbReference>
<dbReference type="AlphaFoldDB" id="A0A1W1Z149"/>
<keyword evidence="8" id="KW-0436">Ligase</keyword>
<sequence>MDDVHSVFKTVFKNSGFLVVCSLVVLTPMFRGAVHLWAETVIQMLVLTGGLFVFLGKLLSRDPSEAVPTAEIQGPGVTKRRSKGRIDSEKVSRSMGSSGSRITKSSGRGAGLGLSAKQIGWLVVVPCTLLGAWATFFSRQGSLAMEGMIMLVTYLALFYIACDVVRTRKEQRILVGVIVGMALFLSIIGMLKRFDLLVFPWWDYSEELGKGGRGLSLSGVYVNRNHMAGFLEMSIPVLLGLFLTRSRSIEVRTGMICLVLFLIVAQALTLSRGGWTATVGALVFMMVVLLLKKGFQQKRLIAGIAVSVVVVGAIILASTPVVQRITTLTKVELDDNLIGRITFWDGTETLIKDNLYTGTGPGTYAEAFPAYQAPGMAVLPLYAHQDYLQFMADTGIFFIPLVLWLLFLFFREGFRKLNGRSRQTMGITLGCMASMVAILIHSFSDFNLHIPANIVLFTVLTAMVFKRV</sequence>
<dbReference type="STRING" id="1121400.SAMN02746065_10247"/>
<evidence type="ECO:0000256" key="5">
    <source>
        <dbReference type="SAM" id="MobiDB-lite"/>
    </source>
</evidence>
<feature type="transmembrane region" description="Helical" evidence="6">
    <location>
        <begin position="36"/>
        <end position="55"/>
    </location>
</feature>
<evidence type="ECO:0000313" key="8">
    <source>
        <dbReference type="EMBL" id="SMC42149.1"/>
    </source>
</evidence>
<feature type="transmembrane region" description="Helical" evidence="6">
    <location>
        <begin position="422"/>
        <end position="440"/>
    </location>
</feature>
<feature type="transmembrane region" description="Helical" evidence="6">
    <location>
        <begin position="274"/>
        <end position="291"/>
    </location>
</feature>
<organism evidence="8 9">
    <name type="scientific">Desulfocicer vacuolatum DSM 3385</name>
    <dbReference type="NCBI Taxonomy" id="1121400"/>
    <lineage>
        <taxon>Bacteria</taxon>
        <taxon>Pseudomonadati</taxon>
        <taxon>Thermodesulfobacteriota</taxon>
        <taxon>Desulfobacteria</taxon>
        <taxon>Desulfobacterales</taxon>
        <taxon>Desulfobacteraceae</taxon>
        <taxon>Desulfocicer</taxon>
    </lineage>
</organism>
<evidence type="ECO:0000256" key="3">
    <source>
        <dbReference type="ARBA" id="ARBA00022989"/>
    </source>
</evidence>
<dbReference type="PANTHER" id="PTHR37422:SF13">
    <property type="entry name" value="LIPOPOLYSACCHARIDE BIOSYNTHESIS PROTEIN PA4999-RELATED"/>
    <property type="match status" value="1"/>
</dbReference>
<feature type="transmembrane region" description="Helical" evidence="6">
    <location>
        <begin position="251"/>
        <end position="268"/>
    </location>
</feature>
<feature type="region of interest" description="Disordered" evidence="5">
    <location>
        <begin position="70"/>
        <end position="106"/>
    </location>
</feature>
<evidence type="ECO:0000313" key="9">
    <source>
        <dbReference type="Proteomes" id="UP000192418"/>
    </source>
</evidence>
<evidence type="ECO:0000256" key="6">
    <source>
        <dbReference type="SAM" id="Phobius"/>
    </source>
</evidence>
<keyword evidence="3 6" id="KW-1133">Transmembrane helix</keyword>
<feature type="transmembrane region" description="Helical" evidence="6">
    <location>
        <begin position="226"/>
        <end position="244"/>
    </location>
</feature>
<reference evidence="8 9" key="1">
    <citation type="submission" date="2017-04" db="EMBL/GenBank/DDBJ databases">
        <authorList>
            <person name="Afonso C.L."/>
            <person name="Miller P.J."/>
            <person name="Scott M.A."/>
            <person name="Spackman E."/>
            <person name="Goraichik I."/>
            <person name="Dimitrov K.M."/>
            <person name="Suarez D.L."/>
            <person name="Swayne D.E."/>
        </authorList>
    </citation>
    <scope>NUCLEOTIDE SEQUENCE [LARGE SCALE GENOMIC DNA]</scope>
    <source>
        <strain evidence="8 9">DSM 3385</strain>
    </source>
</reference>
<evidence type="ECO:0000256" key="4">
    <source>
        <dbReference type="ARBA" id="ARBA00023136"/>
    </source>
</evidence>
<dbReference type="GO" id="GO:0016874">
    <property type="term" value="F:ligase activity"/>
    <property type="evidence" value="ECO:0007669"/>
    <property type="project" value="UniProtKB-KW"/>
</dbReference>
<keyword evidence="4 6" id="KW-0472">Membrane</keyword>
<accession>A0A1W1Z149</accession>
<feature type="transmembrane region" description="Helical" evidence="6">
    <location>
        <begin position="300"/>
        <end position="322"/>
    </location>
</feature>
<feature type="transmembrane region" description="Helical" evidence="6">
    <location>
        <begin position="12"/>
        <end position="30"/>
    </location>
</feature>
<keyword evidence="2 6" id="KW-0812">Transmembrane</keyword>
<evidence type="ECO:0000256" key="2">
    <source>
        <dbReference type="ARBA" id="ARBA00022692"/>
    </source>
</evidence>
<comment type="subcellular location">
    <subcellularLocation>
        <location evidence="1">Membrane</location>
        <topology evidence="1">Multi-pass membrane protein</topology>
    </subcellularLocation>
</comment>
<keyword evidence="9" id="KW-1185">Reference proteome</keyword>
<protein>
    <submittedName>
        <fullName evidence="8">O-Antigen ligase</fullName>
    </submittedName>
</protein>
<proteinExistence type="predicted"/>
<feature type="transmembrane region" description="Helical" evidence="6">
    <location>
        <begin position="173"/>
        <end position="191"/>
    </location>
</feature>
<dbReference type="GO" id="GO:0016020">
    <property type="term" value="C:membrane"/>
    <property type="evidence" value="ECO:0007669"/>
    <property type="project" value="UniProtKB-SubCell"/>
</dbReference>
<feature type="transmembrane region" description="Helical" evidence="6">
    <location>
        <begin position="446"/>
        <end position="465"/>
    </location>
</feature>
<dbReference type="Proteomes" id="UP000192418">
    <property type="component" value="Unassembled WGS sequence"/>
</dbReference>
<name>A0A1W1Z149_9BACT</name>
<feature type="transmembrane region" description="Helical" evidence="6">
    <location>
        <begin position="119"/>
        <end position="137"/>
    </location>
</feature>
<evidence type="ECO:0000259" key="7">
    <source>
        <dbReference type="Pfam" id="PF04932"/>
    </source>
</evidence>
<feature type="transmembrane region" description="Helical" evidence="6">
    <location>
        <begin position="143"/>
        <end position="161"/>
    </location>
</feature>
<feature type="domain" description="O-antigen ligase-related" evidence="7">
    <location>
        <begin position="258"/>
        <end position="397"/>
    </location>
</feature>
<gene>
    <name evidence="8" type="ORF">SAMN02746065_10247</name>
</gene>
<feature type="compositionally biased region" description="Polar residues" evidence="5">
    <location>
        <begin position="94"/>
        <end position="104"/>
    </location>
</feature>
<evidence type="ECO:0000256" key="1">
    <source>
        <dbReference type="ARBA" id="ARBA00004141"/>
    </source>
</evidence>
<dbReference type="Pfam" id="PF04932">
    <property type="entry name" value="Wzy_C"/>
    <property type="match status" value="1"/>
</dbReference>
<dbReference type="EMBL" id="FWXY01000002">
    <property type="protein sequence ID" value="SMC42149.1"/>
    <property type="molecule type" value="Genomic_DNA"/>
</dbReference>
<dbReference type="InterPro" id="IPR051533">
    <property type="entry name" value="WaaL-like"/>
</dbReference>